<comment type="caution">
    <text evidence="1">The sequence shown here is derived from an EMBL/GenBank/DDBJ whole genome shotgun (WGS) entry which is preliminary data.</text>
</comment>
<organism evidence="1 2">
    <name type="scientific">Bacillus gaemokensis</name>
    <dbReference type="NCBI Taxonomy" id="574375"/>
    <lineage>
        <taxon>Bacteria</taxon>
        <taxon>Bacillati</taxon>
        <taxon>Bacillota</taxon>
        <taxon>Bacilli</taxon>
        <taxon>Bacillales</taxon>
        <taxon>Bacillaceae</taxon>
        <taxon>Bacillus</taxon>
        <taxon>Bacillus cereus group</taxon>
    </lineage>
</organism>
<name>A0A073K6E1_9BACI</name>
<proteinExistence type="predicted"/>
<sequence length="87" mass="10208">MKEIQNYMTPAEAAYRWGVARETLRDKYNPSKMTEEKRANIQSLLDEGLIKYFLHPKGQRKEWIISQQAMVIWFGDPVHPAPTIMTI</sequence>
<dbReference type="RefSeq" id="WP_033678027.1">
    <property type="nucleotide sequence ID" value="NZ_JOTM01000039.1"/>
</dbReference>
<dbReference type="InterPro" id="IPR020250">
    <property type="entry name" value="Plasmid_pXO2-72"/>
</dbReference>
<protein>
    <submittedName>
        <fullName evidence="1">Uncharacterized protein</fullName>
    </submittedName>
</protein>
<reference evidence="1 2" key="1">
    <citation type="submission" date="2014-06" db="EMBL/GenBank/DDBJ databases">
        <title>Draft genome sequence of Bacillus gaemokensis JCM 15801 (MCCC 1A00707).</title>
        <authorList>
            <person name="Lai Q."/>
            <person name="Liu Y."/>
            <person name="Shao Z."/>
        </authorList>
    </citation>
    <scope>NUCLEOTIDE SEQUENCE [LARGE SCALE GENOMIC DNA]</scope>
    <source>
        <strain evidence="1 2">JCM 15801</strain>
    </source>
</reference>
<gene>
    <name evidence="1" type="ORF">BAGA_20910</name>
</gene>
<evidence type="ECO:0000313" key="1">
    <source>
        <dbReference type="EMBL" id="KEK22140.1"/>
    </source>
</evidence>
<dbReference type="AlphaFoldDB" id="A0A073K6E1"/>
<dbReference type="Pfam" id="PF17443">
    <property type="entry name" value="pXO2-72"/>
    <property type="match status" value="1"/>
</dbReference>
<dbReference type="Proteomes" id="UP000027778">
    <property type="component" value="Unassembled WGS sequence"/>
</dbReference>
<accession>A0A073K6E1</accession>
<dbReference type="eggNOG" id="ENOG5033KWK">
    <property type="taxonomic scope" value="Bacteria"/>
</dbReference>
<dbReference type="EMBL" id="JOTM01000039">
    <property type="protein sequence ID" value="KEK22140.1"/>
    <property type="molecule type" value="Genomic_DNA"/>
</dbReference>
<dbReference type="STRING" id="574375.AZF08_26235"/>
<evidence type="ECO:0000313" key="2">
    <source>
        <dbReference type="Proteomes" id="UP000027778"/>
    </source>
</evidence>
<dbReference type="OrthoDB" id="2936740at2"/>
<keyword evidence="2" id="KW-1185">Reference proteome</keyword>